<dbReference type="RefSeq" id="WP_343958270.1">
    <property type="nucleotide sequence ID" value="NZ_BAAAMN010000041.1"/>
</dbReference>
<feature type="region of interest" description="Disordered" evidence="5">
    <location>
        <begin position="126"/>
        <end position="172"/>
    </location>
</feature>
<accession>A0ABN2UNN6</accession>
<evidence type="ECO:0000256" key="5">
    <source>
        <dbReference type="SAM" id="MobiDB-lite"/>
    </source>
</evidence>
<evidence type="ECO:0000259" key="8">
    <source>
        <dbReference type="Pfam" id="PF04234"/>
    </source>
</evidence>
<dbReference type="InterPro" id="IPR014756">
    <property type="entry name" value="Ig_E-set"/>
</dbReference>
<feature type="signal peptide" evidence="7">
    <location>
        <begin position="1"/>
        <end position="31"/>
    </location>
</feature>
<dbReference type="EMBL" id="BAAAMN010000041">
    <property type="protein sequence ID" value="GAA2039879.1"/>
    <property type="molecule type" value="Genomic_DNA"/>
</dbReference>
<dbReference type="Gene3D" id="2.60.40.1220">
    <property type="match status" value="1"/>
</dbReference>
<evidence type="ECO:0000256" key="3">
    <source>
        <dbReference type="ARBA" id="ARBA00022729"/>
    </source>
</evidence>
<keyword evidence="10" id="KW-1185">Reference proteome</keyword>
<organism evidence="9 10">
    <name type="scientific">Yaniella flava</name>
    <dbReference type="NCBI Taxonomy" id="287930"/>
    <lineage>
        <taxon>Bacteria</taxon>
        <taxon>Bacillati</taxon>
        <taxon>Actinomycetota</taxon>
        <taxon>Actinomycetes</taxon>
        <taxon>Micrococcales</taxon>
        <taxon>Micrococcaceae</taxon>
        <taxon>Yaniella</taxon>
    </lineage>
</organism>
<comment type="caution">
    <text evidence="9">The sequence shown here is derived from an EMBL/GenBank/DDBJ whole genome shotgun (WGS) entry which is preliminary data.</text>
</comment>
<evidence type="ECO:0000313" key="10">
    <source>
        <dbReference type="Proteomes" id="UP001501461"/>
    </source>
</evidence>
<dbReference type="InterPro" id="IPR014755">
    <property type="entry name" value="Cu-Rt/internalin_Ig-like"/>
</dbReference>
<feature type="transmembrane region" description="Helical" evidence="6">
    <location>
        <begin position="180"/>
        <end position="201"/>
    </location>
</feature>
<name>A0ABN2UNN6_9MICC</name>
<dbReference type="InterPro" id="IPR032694">
    <property type="entry name" value="CopC/D"/>
</dbReference>
<sequence>MQKTVSTQIGVIFAALFTALGLLLAPQVANAHDVLTDSTPEIDSTVETTPEEIRLQFSGQPLSGEGLTNLIRVTDAQGNQWQDGEAVVEGYDLAIPVCEGLPQGDYTVAYRVVYSDGHTAEESFSFTNADPSAPEEGTPADCGEAASGASEEATNSDNDSQATSNADEPADENTIESIPAWVWTVGGLGVVVVVGIVFFLLRGSRTDQHSDGSAGDENL</sequence>
<reference evidence="9 10" key="1">
    <citation type="journal article" date="2019" name="Int. J. Syst. Evol. Microbiol.">
        <title>The Global Catalogue of Microorganisms (GCM) 10K type strain sequencing project: providing services to taxonomists for standard genome sequencing and annotation.</title>
        <authorList>
            <consortium name="The Broad Institute Genomics Platform"/>
            <consortium name="The Broad Institute Genome Sequencing Center for Infectious Disease"/>
            <person name="Wu L."/>
            <person name="Ma J."/>
        </authorList>
    </citation>
    <scope>NUCLEOTIDE SEQUENCE [LARGE SCALE GENOMIC DNA]</scope>
    <source>
        <strain evidence="9 10">JCM 13595</strain>
    </source>
</reference>
<dbReference type="PANTHER" id="PTHR34820">
    <property type="entry name" value="INNER MEMBRANE PROTEIN YEBZ"/>
    <property type="match status" value="1"/>
</dbReference>
<keyword evidence="4" id="KW-0186">Copper</keyword>
<dbReference type="Proteomes" id="UP001501461">
    <property type="component" value="Unassembled WGS sequence"/>
</dbReference>
<keyword evidence="6" id="KW-0472">Membrane</keyword>
<evidence type="ECO:0000256" key="4">
    <source>
        <dbReference type="ARBA" id="ARBA00023008"/>
    </source>
</evidence>
<dbReference type="SUPFAM" id="SSF81296">
    <property type="entry name" value="E set domains"/>
    <property type="match status" value="1"/>
</dbReference>
<gene>
    <name evidence="9" type="ORF">GCM10009720_20530</name>
</gene>
<evidence type="ECO:0000256" key="1">
    <source>
        <dbReference type="ARBA" id="ARBA00004196"/>
    </source>
</evidence>
<proteinExistence type="predicted"/>
<keyword evidence="2" id="KW-0479">Metal-binding</keyword>
<dbReference type="PANTHER" id="PTHR34820:SF4">
    <property type="entry name" value="INNER MEMBRANE PROTEIN YEBZ"/>
    <property type="match status" value="1"/>
</dbReference>
<protein>
    <submittedName>
        <fullName evidence="9">Copper resistance protein CopC</fullName>
    </submittedName>
</protein>
<keyword evidence="6" id="KW-1133">Transmembrane helix</keyword>
<comment type="subcellular location">
    <subcellularLocation>
        <location evidence="1">Cell envelope</location>
    </subcellularLocation>
</comment>
<evidence type="ECO:0000256" key="2">
    <source>
        <dbReference type="ARBA" id="ARBA00022723"/>
    </source>
</evidence>
<feature type="domain" description="CopC" evidence="8">
    <location>
        <begin position="32"/>
        <end position="127"/>
    </location>
</feature>
<dbReference type="Pfam" id="PF04234">
    <property type="entry name" value="CopC"/>
    <property type="match status" value="1"/>
</dbReference>
<evidence type="ECO:0000256" key="7">
    <source>
        <dbReference type="SAM" id="SignalP"/>
    </source>
</evidence>
<evidence type="ECO:0000313" key="9">
    <source>
        <dbReference type="EMBL" id="GAA2039879.1"/>
    </source>
</evidence>
<evidence type="ECO:0000256" key="6">
    <source>
        <dbReference type="SAM" id="Phobius"/>
    </source>
</evidence>
<keyword evidence="6" id="KW-0812">Transmembrane</keyword>
<feature type="compositionally biased region" description="Low complexity" evidence="5">
    <location>
        <begin position="143"/>
        <end position="153"/>
    </location>
</feature>
<feature type="compositionally biased region" description="Polar residues" evidence="5">
    <location>
        <begin position="155"/>
        <end position="166"/>
    </location>
</feature>
<dbReference type="InterPro" id="IPR007348">
    <property type="entry name" value="CopC_dom"/>
</dbReference>
<feature type="chain" id="PRO_5047519907" evidence="7">
    <location>
        <begin position="32"/>
        <end position="219"/>
    </location>
</feature>
<keyword evidence="3 7" id="KW-0732">Signal</keyword>